<dbReference type="AlphaFoldDB" id="A0A7J6B221"/>
<evidence type="ECO:0000256" key="5">
    <source>
        <dbReference type="PROSITE-ProRule" id="PRU00059"/>
    </source>
</evidence>
<proteinExistence type="predicted"/>
<evidence type="ECO:0000256" key="3">
    <source>
        <dbReference type="ARBA" id="ARBA00022737"/>
    </source>
</evidence>
<dbReference type="InterPro" id="IPR018933">
    <property type="entry name" value="Netrin_module_non-TIMP"/>
</dbReference>
<dbReference type="GO" id="GO:0005615">
    <property type="term" value="C:extracellular space"/>
    <property type="evidence" value="ECO:0007669"/>
    <property type="project" value="TreeGrafter"/>
</dbReference>
<dbReference type="PANTHER" id="PTHR24251:SF24">
    <property type="entry name" value="PROCOLLAGEN C-ENDOPEPTIDASE ENHANCER 1"/>
    <property type="match status" value="1"/>
</dbReference>
<comment type="caution">
    <text evidence="9">The sequence shown here is derived from an EMBL/GenBank/DDBJ whole genome shotgun (WGS) entry which is preliminary data.</text>
</comment>
<dbReference type="SMART" id="SM00643">
    <property type="entry name" value="C345C"/>
    <property type="match status" value="1"/>
</dbReference>
<dbReference type="GO" id="GO:0006508">
    <property type="term" value="P:proteolysis"/>
    <property type="evidence" value="ECO:0007669"/>
    <property type="project" value="TreeGrafter"/>
</dbReference>
<feature type="domain" description="CUB" evidence="7">
    <location>
        <begin position="95"/>
        <end position="207"/>
    </location>
</feature>
<organism evidence="9 10">
    <name type="scientific">Ameiurus melas</name>
    <name type="common">Black bullhead</name>
    <name type="synonym">Silurus melas</name>
    <dbReference type="NCBI Taxonomy" id="219545"/>
    <lineage>
        <taxon>Eukaryota</taxon>
        <taxon>Metazoa</taxon>
        <taxon>Chordata</taxon>
        <taxon>Craniata</taxon>
        <taxon>Vertebrata</taxon>
        <taxon>Euteleostomi</taxon>
        <taxon>Actinopterygii</taxon>
        <taxon>Neopterygii</taxon>
        <taxon>Teleostei</taxon>
        <taxon>Ostariophysi</taxon>
        <taxon>Siluriformes</taxon>
        <taxon>Ictaluridae</taxon>
        <taxon>Ameiurus</taxon>
    </lineage>
</organism>
<feature type="compositionally biased region" description="Low complexity" evidence="6">
    <location>
        <begin position="495"/>
        <end position="509"/>
    </location>
</feature>
<evidence type="ECO:0000256" key="4">
    <source>
        <dbReference type="ARBA" id="ARBA00023157"/>
    </source>
</evidence>
<dbReference type="Pfam" id="PF00431">
    <property type="entry name" value="CUB"/>
    <property type="match status" value="2"/>
</dbReference>
<evidence type="ECO:0008006" key="11">
    <source>
        <dbReference type="Google" id="ProtNLM"/>
    </source>
</evidence>
<evidence type="ECO:0000256" key="6">
    <source>
        <dbReference type="SAM" id="MobiDB-lite"/>
    </source>
</evidence>
<evidence type="ECO:0000259" key="8">
    <source>
        <dbReference type="PROSITE" id="PS50189"/>
    </source>
</evidence>
<dbReference type="InterPro" id="IPR000859">
    <property type="entry name" value="CUB_dom"/>
</dbReference>
<feature type="compositionally biased region" description="Low complexity" evidence="6">
    <location>
        <begin position="427"/>
        <end position="449"/>
    </location>
</feature>
<comment type="caution">
    <text evidence="5">Lacks conserved residue(s) required for the propagation of feature annotation.</text>
</comment>
<dbReference type="GO" id="GO:0005518">
    <property type="term" value="F:collagen binding"/>
    <property type="evidence" value="ECO:0007669"/>
    <property type="project" value="TreeGrafter"/>
</dbReference>
<evidence type="ECO:0000313" key="10">
    <source>
        <dbReference type="Proteomes" id="UP000593565"/>
    </source>
</evidence>
<sequence length="643" mass="70445">LSLIYLSLCVCERETHQPLIRCVFGCEGIYLSIIPKPTASVSSCPVSFRSVLVLSSLKGRMRGGVCVWCVGLLVLGLRWTQGQSQTNFTRPIFRCGGHLTTDSGFVASEDFPTHYKPNSKCTWYISVPEGQVVMLQFRIFDLEADPTCRYDYVDVYNGHSYTVQKLGRFCGTFRPGALISTTNLMMLEMVSDSGRGGRGFLAFFSGGKPHVEENQFCGGRLTKPHGSVKTPNWPDSNYPAGISCSWHISVATNMVIEIKFEKLDLETDKYCRFDYVALFNGGESDNSRRIGKFCGEVAPEPIVSRRNELLVQFVSDLSLTGAGFMAHYKSIPRGSRTATPTLDTVPGPNIDSDRVNSIPKPRTTSKPMARPIPKTTPKPKTTVKPKATLKPSSGPQKPKPARPTLKPLRPKPARPTPKPKLKPPQKPANRVTPKPATKPATKPTVIPKAKPTPKPKVKPNIKPGVKATAKPSTKPAKPTPPSKAKPKPKPDVKTTPKPKTKPATNTSTKITPTRNKKPIQNPQCTQPCKRTGTLLTSYCPSHFVLTGKVTSVNPSSHGSVEVDVYIMKTYKTGKLNITKRGPIVSVTLNVPCLKCPALRKGINYVLMGQVNEEGRGILNPSSFVLLHKQVHDKALTMLTKKAC</sequence>
<feature type="compositionally biased region" description="Polar residues" evidence="6">
    <location>
        <begin position="510"/>
        <end position="524"/>
    </location>
</feature>
<feature type="domain" description="CUB" evidence="7">
    <location>
        <begin position="217"/>
        <end position="331"/>
    </location>
</feature>
<reference evidence="9 10" key="1">
    <citation type="submission" date="2020-02" db="EMBL/GenBank/DDBJ databases">
        <title>A chromosome-scale genome assembly of the black bullhead catfish (Ameiurus melas).</title>
        <authorList>
            <person name="Wen M."/>
            <person name="Zham M."/>
            <person name="Cabau C."/>
            <person name="Klopp C."/>
            <person name="Donnadieu C."/>
            <person name="Roques C."/>
            <person name="Bouchez O."/>
            <person name="Lampietro C."/>
            <person name="Jouanno E."/>
            <person name="Herpin A."/>
            <person name="Louis A."/>
            <person name="Berthelot C."/>
            <person name="Parey E."/>
            <person name="Roest-Crollius H."/>
            <person name="Braasch I."/>
            <person name="Postlethwait J."/>
            <person name="Robinson-Rechavi M."/>
            <person name="Echchiki A."/>
            <person name="Begum T."/>
            <person name="Montfort J."/>
            <person name="Schartl M."/>
            <person name="Bobe J."/>
            <person name="Guiguen Y."/>
        </authorList>
    </citation>
    <scope>NUCLEOTIDE SEQUENCE [LARGE SCALE GENOMIC DNA]</scope>
    <source>
        <strain evidence="9">M_S1</strain>
        <tissue evidence="9">Blood</tissue>
    </source>
</reference>
<dbReference type="SUPFAM" id="SSF49854">
    <property type="entry name" value="Spermadhesin, CUB domain"/>
    <property type="match status" value="2"/>
</dbReference>
<feature type="domain" description="NTR" evidence="8">
    <location>
        <begin position="524"/>
        <end position="643"/>
    </location>
</feature>
<keyword evidence="3" id="KW-0677">Repeat</keyword>
<feature type="compositionally biased region" description="Low complexity" evidence="6">
    <location>
        <begin position="460"/>
        <end position="476"/>
    </location>
</feature>
<dbReference type="FunFam" id="2.60.120.290:FF:000005">
    <property type="entry name" value="Procollagen C-endopeptidase enhancer 1"/>
    <property type="match status" value="2"/>
</dbReference>
<feature type="compositionally biased region" description="Basic residues" evidence="6">
    <location>
        <begin position="408"/>
        <end position="423"/>
    </location>
</feature>
<feature type="disulfide bond" evidence="5">
    <location>
        <begin position="217"/>
        <end position="244"/>
    </location>
</feature>
<dbReference type="Gene3D" id="2.60.120.290">
    <property type="entry name" value="Spermadhesin, CUB domain"/>
    <property type="match status" value="2"/>
</dbReference>
<dbReference type="CDD" id="cd00041">
    <property type="entry name" value="CUB"/>
    <property type="match status" value="2"/>
</dbReference>
<evidence type="ECO:0000256" key="2">
    <source>
        <dbReference type="ARBA" id="ARBA00022525"/>
    </source>
</evidence>
<dbReference type="Pfam" id="PF01759">
    <property type="entry name" value="NTR"/>
    <property type="match status" value="1"/>
</dbReference>
<evidence type="ECO:0000256" key="1">
    <source>
        <dbReference type="ARBA" id="ARBA00004613"/>
    </source>
</evidence>
<dbReference type="Gene3D" id="2.40.50.120">
    <property type="match status" value="1"/>
</dbReference>
<dbReference type="PROSITE" id="PS50189">
    <property type="entry name" value="NTR"/>
    <property type="match status" value="1"/>
</dbReference>
<feature type="non-terminal residue" evidence="9">
    <location>
        <position position="643"/>
    </location>
</feature>
<protein>
    <recommendedName>
        <fullName evidence="11">Procollagen C-endopeptidase enhancer</fullName>
    </recommendedName>
</protein>
<dbReference type="InterPro" id="IPR001134">
    <property type="entry name" value="Netrin_domain"/>
</dbReference>
<gene>
    <name evidence="9" type="ORF">AMELA_G00063180</name>
</gene>
<comment type="subcellular location">
    <subcellularLocation>
        <location evidence="1">Secreted</location>
    </subcellularLocation>
</comment>
<feature type="compositionally biased region" description="Low complexity" evidence="6">
    <location>
        <begin position="371"/>
        <end position="391"/>
    </location>
</feature>
<dbReference type="PROSITE" id="PS01180">
    <property type="entry name" value="CUB"/>
    <property type="match status" value="2"/>
</dbReference>
<dbReference type="EMBL" id="JAAGNN010000005">
    <property type="protein sequence ID" value="KAF4089144.1"/>
    <property type="molecule type" value="Genomic_DNA"/>
</dbReference>
<keyword evidence="10" id="KW-1185">Reference proteome</keyword>
<dbReference type="SMART" id="SM00042">
    <property type="entry name" value="CUB"/>
    <property type="match status" value="2"/>
</dbReference>
<keyword evidence="4 5" id="KW-1015">Disulfide bond</keyword>
<feature type="region of interest" description="Disordered" evidence="6">
    <location>
        <begin position="332"/>
        <end position="524"/>
    </location>
</feature>
<dbReference type="Proteomes" id="UP000593565">
    <property type="component" value="Unassembled WGS sequence"/>
</dbReference>
<dbReference type="InterPro" id="IPR008993">
    <property type="entry name" value="TIMP-like_OB-fold"/>
</dbReference>
<evidence type="ECO:0000313" key="9">
    <source>
        <dbReference type="EMBL" id="KAF4089144.1"/>
    </source>
</evidence>
<dbReference type="GO" id="GO:0016504">
    <property type="term" value="F:peptidase activator activity"/>
    <property type="evidence" value="ECO:0007669"/>
    <property type="project" value="TreeGrafter"/>
</dbReference>
<dbReference type="PANTHER" id="PTHR24251">
    <property type="entry name" value="OVOCHYMASE-RELATED"/>
    <property type="match status" value="1"/>
</dbReference>
<name>A0A7J6B221_AMEME</name>
<keyword evidence="2" id="KW-0964">Secreted</keyword>
<evidence type="ECO:0000259" key="7">
    <source>
        <dbReference type="PROSITE" id="PS01180"/>
    </source>
</evidence>
<accession>A0A7J6B221</accession>
<dbReference type="SUPFAM" id="SSF50242">
    <property type="entry name" value="TIMP-like"/>
    <property type="match status" value="1"/>
</dbReference>
<dbReference type="InterPro" id="IPR035914">
    <property type="entry name" value="Sperma_CUB_dom_sf"/>
</dbReference>